<organism evidence="2 3">
    <name type="scientific">Pseudoroseicyclus tamaricis</name>
    <dbReference type="NCBI Taxonomy" id="2705421"/>
    <lineage>
        <taxon>Bacteria</taxon>
        <taxon>Pseudomonadati</taxon>
        <taxon>Pseudomonadota</taxon>
        <taxon>Alphaproteobacteria</taxon>
        <taxon>Rhodobacterales</taxon>
        <taxon>Paracoccaceae</taxon>
        <taxon>Pseudoroseicyclus</taxon>
    </lineage>
</organism>
<dbReference type="RefSeq" id="WP_163891111.1">
    <property type="nucleotide sequence ID" value="NZ_JAAFYS010000001.1"/>
</dbReference>
<sequence>MNSEVDLFSSFDERRGSTQGVTDDALKHFKSAFPNCELSREDIFYYVYGLLHSNDYREKYAESLYKNLARIPAVKTYADFRAFSDAGRRLGDLHVNYETVEPYPVTYKQGTPALWKIDDPKAFYRVTKMKFGGKRGDTDKTTVIYNANITVTDIPPEAYDYVVNGKPALEWVMERQVVKTDKASGIVNDANDYANETMGDPAYPLDLFRRVTTVSLETMKIVSALPDLELGE</sequence>
<protein>
    <submittedName>
        <fullName evidence="2">Type III restriction endonuclease subunit R</fullName>
    </submittedName>
</protein>
<keyword evidence="3" id="KW-1185">Reference proteome</keyword>
<comment type="caution">
    <text evidence="2">The sequence shown here is derived from an EMBL/GenBank/DDBJ whole genome shotgun (WGS) entry which is preliminary data.</text>
</comment>
<name>A0A6B2JPE6_9RHOB</name>
<dbReference type="Pfam" id="PF18135">
    <property type="entry name" value="Type_ISP_C"/>
    <property type="match status" value="1"/>
</dbReference>
<keyword evidence="2" id="KW-0255">Endonuclease</keyword>
<keyword evidence="2" id="KW-0378">Hydrolase</keyword>
<reference evidence="2 3" key="1">
    <citation type="submission" date="2020-02" db="EMBL/GenBank/DDBJ databases">
        <title>Pseudoroseicyclus tamarix, sp. nov., isolated from offshore sediment of a Tamarix chinensis forest.</title>
        <authorList>
            <person name="Gai Y."/>
        </authorList>
    </citation>
    <scope>NUCLEOTIDE SEQUENCE [LARGE SCALE GENOMIC DNA]</scope>
    <source>
        <strain evidence="2 3">CLL3-39</strain>
    </source>
</reference>
<accession>A0A6B2JPE6</accession>
<gene>
    <name evidence="2" type="ORF">GZA08_02350</name>
</gene>
<dbReference type="InterPro" id="IPR041635">
    <property type="entry name" value="Type_ISP_LLaBIII_C"/>
</dbReference>
<feature type="domain" description="Type ISP restriction-modification enzyme LLaBIII C-terminal specificity" evidence="1">
    <location>
        <begin position="16"/>
        <end position="207"/>
    </location>
</feature>
<evidence type="ECO:0000313" key="3">
    <source>
        <dbReference type="Proteomes" id="UP000474757"/>
    </source>
</evidence>
<dbReference type="AlphaFoldDB" id="A0A6B2JPE6"/>
<evidence type="ECO:0000313" key="2">
    <source>
        <dbReference type="EMBL" id="NDU99814.1"/>
    </source>
</evidence>
<dbReference type="EMBL" id="JAAGAB010000001">
    <property type="protein sequence ID" value="NDU99814.1"/>
    <property type="molecule type" value="Genomic_DNA"/>
</dbReference>
<keyword evidence="2" id="KW-0540">Nuclease</keyword>
<evidence type="ECO:0000259" key="1">
    <source>
        <dbReference type="Pfam" id="PF18135"/>
    </source>
</evidence>
<proteinExistence type="predicted"/>
<dbReference type="GO" id="GO:0004519">
    <property type="term" value="F:endonuclease activity"/>
    <property type="evidence" value="ECO:0007669"/>
    <property type="project" value="UniProtKB-KW"/>
</dbReference>
<dbReference type="Proteomes" id="UP000474757">
    <property type="component" value="Unassembled WGS sequence"/>
</dbReference>